<dbReference type="InterPro" id="IPR007724">
    <property type="entry name" value="Poly_GlycHdrlase"/>
</dbReference>
<dbReference type="GO" id="GO:0004649">
    <property type="term" value="F:poly(ADP-ribose) glycohydrolase activity"/>
    <property type="evidence" value="ECO:0007669"/>
    <property type="project" value="UniProtKB-EC"/>
</dbReference>
<proteinExistence type="inferred from homology"/>
<feature type="region of interest" description="Disordered" evidence="4">
    <location>
        <begin position="341"/>
        <end position="434"/>
    </location>
</feature>
<protein>
    <recommendedName>
        <fullName evidence="2">poly(ADP-ribose) glycohydrolase</fullName>
        <ecNumber evidence="2">3.2.1.143</ecNumber>
    </recommendedName>
</protein>
<evidence type="ECO:0000256" key="2">
    <source>
        <dbReference type="ARBA" id="ARBA00012255"/>
    </source>
</evidence>
<evidence type="ECO:0000313" key="7">
    <source>
        <dbReference type="EnsemblMetazoa" id="XP_031787309"/>
    </source>
</evidence>
<dbReference type="Proteomes" id="UP000002358">
    <property type="component" value="Chromosome 5"/>
</dbReference>
<dbReference type="PANTHER" id="PTHR12837">
    <property type="entry name" value="POLY ADP-RIBOSE GLYCOHYDROLASE"/>
    <property type="match status" value="1"/>
</dbReference>
<feature type="compositionally biased region" description="Polar residues" evidence="4">
    <location>
        <begin position="465"/>
        <end position="477"/>
    </location>
</feature>
<feature type="compositionally biased region" description="Low complexity" evidence="4">
    <location>
        <begin position="527"/>
        <end position="541"/>
    </location>
</feature>
<name>A0A7M7QIF7_NASVI</name>
<keyword evidence="8" id="KW-1185">Reference proteome</keyword>
<dbReference type="Pfam" id="PF05028">
    <property type="entry name" value="PARG_cat_C"/>
    <property type="match status" value="2"/>
</dbReference>
<dbReference type="GO" id="GO:1990966">
    <property type="term" value="P:ATP generation from poly-ADP-D-ribose"/>
    <property type="evidence" value="ECO:0007669"/>
    <property type="project" value="TreeGrafter"/>
</dbReference>
<dbReference type="GO" id="GO:0005634">
    <property type="term" value="C:nucleus"/>
    <property type="evidence" value="ECO:0007669"/>
    <property type="project" value="TreeGrafter"/>
</dbReference>
<dbReference type="Pfam" id="PF20811">
    <property type="entry name" value="PARG_cat_N"/>
    <property type="match status" value="1"/>
</dbReference>
<dbReference type="GeneID" id="100122895"/>
<dbReference type="RefSeq" id="XP_031787309.1">
    <property type="nucleotide sequence ID" value="XM_031931449.2"/>
</dbReference>
<feature type="domain" description="PARG catalytic Macro" evidence="5">
    <location>
        <begin position="202"/>
        <end position="349"/>
    </location>
</feature>
<feature type="compositionally biased region" description="Polar residues" evidence="4">
    <location>
        <begin position="416"/>
        <end position="425"/>
    </location>
</feature>
<dbReference type="GO" id="GO:0005737">
    <property type="term" value="C:cytoplasm"/>
    <property type="evidence" value="ECO:0007669"/>
    <property type="project" value="TreeGrafter"/>
</dbReference>
<dbReference type="PANTHER" id="PTHR12837:SF14">
    <property type="entry name" value="POLY(ADP-RIBOSE) GLYCOHYDROLASE"/>
    <property type="match status" value="1"/>
</dbReference>
<dbReference type="SMR" id="A0A7M7QIF7"/>
<evidence type="ECO:0000256" key="3">
    <source>
        <dbReference type="ARBA" id="ARBA00022801"/>
    </source>
</evidence>
<sequence length="908" mass="101261">MALVMLPCDLPWWSAVTKQLDRAAAARTSADLVDAMQRLHDMCNISLDPEEDIQEPDLFVGLARYLDEDLSSTEREHVLTKSIPRIASQAKALKTHKPPQGLHFSLQQQGDTIEHSYAFVASLIANAFFSTYPKRTPKTHPTLRDFNFTNFFKHLHLKSQKAKLRGIFQYFDYLDSRGEKALDGNLLISRQVLLSRQWLTIEDWLESSLPLCPLTIRHEGRLDRAEHEAKAAMQVCFASRSLGNGVLEADATQETIQIATHPEMLAVMLSVEALEDNEALIIEGLRHISRIQDPKHRATFEAIPEPNTIMVCCIDAEDYSDLPLAQYEEDNVLRELNKSLLGFRQRRPPQSPTENDRQDGEGETGPGTRRLSPIGESFSSASPEIDDSARKCHNAKINSSGSQASAATQSSETGRTRGNGSSTRAVSPGRVLKVSSTGRRNRFIVLGSSGEALPVTRKSIAQTSVYDSCNSQSTDSFHSAKDTIDEEPENEEEDQKQSRRYSAQLDTPERRGTFAQRLKDALKRESSATGTTSTTDSTSESSYAVGISIAGSQVADQNIKVKRGGSRGFVLRDETVDEEFLKESLEAEQKWLGRFRQSQPAMMQRKEAGASSRYSFSTEYSSDFCSELDEVYEQLSKWLEDPIVPSNETRELDARDKAVVTFAGSLLKRALSESFAGVPVQEGEPQPLFDSNDVHQRRKLALAVRSLSLELARQRSRNQPMTNDGRNRESDDEDTFVDAPQGDPKMFRDARKSQRRKLMAVTFTSELFQTLSEDEAIITLPSRKSTKNKKVPLSRISRESSPQDGGLLPVATGNWGCGSRLKGDPQLKLVIQWLAASLSGAPRLIYYTFGHSTLTKLDTVSRVLTDRQWSVGDLAAVALRFSVQTIEKRLEGRNSLFEELIGMDKPSP</sequence>
<feature type="compositionally biased region" description="Basic and acidic residues" evidence="4">
    <location>
        <begin position="507"/>
        <end position="526"/>
    </location>
</feature>
<comment type="similarity">
    <text evidence="1">Belongs to the poly(ADP-ribose) glycohydrolase family.</text>
</comment>
<feature type="region of interest" description="Disordered" evidence="4">
    <location>
        <begin position="465"/>
        <end position="541"/>
    </location>
</feature>
<dbReference type="GO" id="GO:0005975">
    <property type="term" value="P:carbohydrate metabolic process"/>
    <property type="evidence" value="ECO:0007669"/>
    <property type="project" value="InterPro"/>
</dbReference>
<dbReference type="InterPro" id="IPR048362">
    <property type="entry name" value="PARG_helical"/>
</dbReference>
<dbReference type="GO" id="GO:0006282">
    <property type="term" value="P:regulation of DNA repair"/>
    <property type="evidence" value="ECO:0007669"/>
    <property type="project" value="InterPro"/>
</dbReference>
<feature type="compositionally biased region" description="Acidic residues" evidence="4">
    <location>
        <begin position="484"/>
        <end position="494"/>
    </location>
</feature>
<evidence type="ECO:0000256" key="4">
    <source>
        <dbReference type="SAM" id="MobiDB-lite"/>
    </source>
</evidence>
<evidence type="ECO:0000256" key="1">
    <source>
        <dbReference type="ARBA" id="ARBA00009545"/>
    </source>
</evidence>
<feature type="domain" description="PARG helical" evidence="6">
    <location>
        <begin position="71"/>
        <end position="175"/>
    </location>
</feature>
<feature type="region of interest" description="Disordered" evidence="4">
    <location>
        <begin position="712"/>
        <end position="746"/>
    </location>
</feature>
<evidence type="ECO:0000259" key="6">
    <source>
        <dbReference type="Pfam" id="PF20811"/>
    </source>
</evidence>
<dbReference type="AlphaFoldDB" id="A0A7M7QIF7"/>
<evidence type="ECO:0000313" key="8">
    <source>
        <dbReference type="Proteomes" id="UP000002358"/>
    </source>
</evidence>
<dbReference type="EnsemblMetazoa" id="XM_031931449">
    <property type="protein sequence ID" value="XP_031787309"/>
    <property type="gene ID" value="LOC100122895"/>
</dbReference>
<feature type="domain" description="PARG catalytic Macro" evidence="5">
    <location>
        <begin position="806"/>
        <end position="855"/>
    </location>
</feature>
<reference evidence="7" key="1">
    <citation type="submission" date="2021-01" db="UniProtKB">
        <authorList>
            <consortium name="EnsemblMetazoa"/>
        </authorList>
    </citation>
    <scope>IDENTIFICATION</scope>
</reference>
<dbReference type="InterPro" id="IPR046372">
    <property type="entry name" value="PARG_cat_C"/>
</dbReference>
<evidence type="ECO:0000259" key="5">
    <source>
        <dbReference type="Pfam" id="PF05028"/>
    </source>
</evidence>
<feature type="compositionally biased region" description="Low complexity" evidence="4">
    <location>
        <begin position="399"/>
        <end position="413"/>
    </location>
</feature>
<accession>A0A7M7QIF7</accession>
<dbReference type="EC" id="3.2.1.143" evidence="2"/>
<keyword evidence="3" id="KW-0378">Hydrolase</keyword>
<dbReference type="GO" id="GO:0009225">
    <property type="term" value="P:nucleotide-sugar metabolic process"/>
    <property type="evidence" value="ECO:0007669"/>
    <property type="project" value="TreeGrafter"/>
</dbReference>
<organism evidence="7 8">
    <name type="scientific">Nasonia vitripennis</name>
    <name type="common">Parasitic wasp</name>
    <dbReference type="NCBI Taxonomy" id="7425"/>
    <lineage>
        <taxon>Eukaryota</taxon>
        <taxon>Metazoa</taxon>
        <taxon>Ecdysozoa</taxon>
        <taxon>Arthropoda</taxon>
        <taxon>Hexapoda</taxon>
        <taxon>Insecta</taxon>
        <taxon>Pterygota</taxon>
        <taxon>Neoptera</taxon>
        <taxon>Endopterygota</taxon>
        <taxon>Hymenoptera</taxon>
        <taxon>Apocrita</taxon>
        <taxon>Proctotrupomorpha</taxon>
        <taxon>Chalcidoidea</taxon>
        <taxon>Pteromalidae</taxon>
        <taxon>Pteromalinae</taxon>
        <taxon>Nasonia</taxon>
    </lineage>
</organism>